<dbReference type="InterPro" id="IPR018060">
    <property type="entry name" value="HTH_AraC"/>
</dbReference>
<dbReference type="InterPro" id="IPR018062">
    <property type="entry name" value="HTH_AraC-typ_CS"/>
</dbReference>
<evidence type="ECO:0000259" key="5">
    <source>
        <dbReference type="PROSITE" id="PS01124"/>
    </source>
</evidence>
<keyword evidence="3" id="KW-0010">Activator</keyword>
<dbReference type="Gene3D" id="1.10.10.60">
    <property type="entry name" value="Homeodomain-like"/>
    <property type="match status" value="2"/>
</dbReference>
<evidence type="ECO:0000256" key="1">
    <source>
        <dbReference type="ARBA" id="ARBA00023015"/>
    </source>
</evidence>
<accession>A0ABN8FVN4</accession>
<dbReference type="SUPFAM" id="SSF51215">
    <property type="entry name" value="Regulatory protein AraC"/>
    <property type="match status" value="1"/>
</dbReference>
<sequence length="292" mass="33338">MLPFSLVELPRDSVEFPLYPYSVGRHIQYHHVRPSGFPVHQIFLIRSGSGLFRDLTDGTETLLTPGMVFAYPPDRGHEYYPLSHEPWIVGFIGLLGSQSEPVLEGLRLLPSEPCLTGRFEECWEAIAEIWHTVDKHNAARLDEQTMQELSVTLYRLLLMLRRSEPGASDANRPEAETVRNEALQKAVRLINEHFTEPLLIANLAAAVGYSVQHFQRLFLQEYGVTPHKYLQNLRLQRALQMITESPERPVQDLALNVGMETNYFIRVFRKTYGCTPGVMRSRLAGERDIPLG</sequence>
<dbReference type="PANTHER" id="PTHR46796">
    <property type="entry name" value="HTH-TYPE TRANSCRIPTIONAL ACTIVATOR RHAS-RELATED"/>
    <property type="match status" value="1"/>
</dbReference>
<dbReference type="SUPFAM" id="SSF46689">
    <property type="entry name" value="Homeodomain-like"/>
    <property type="match status" value="2"/>
</dbReference>
<dbReference type="Pfam" id="PF12833">
    <property type="entry name" value="HTH_18"/>
    <property type="match status" value="1"/>
</dbReference>
<dbReference type="InterPro" id="IPR050204">
    <property type="entry name" value="AraC_XylS_family_regulators"/>
</dbReference>
<keyword evidence="2" id="KW-0238">DNA-binding</keyword>
<comment type="caution">
    <text evidence="6">The sequence shown here is derived from an EMBL/GenBank/DDBJ whole genome shotgun (WGS) entry which is preliminary data.</text>
</comment>
<dbReference type="EMBL" id="CAKMMG010000001">
    <property type="protein sequence ID" value="CAH1193284.1"/>
    <property type="molecule type" value="Genomic_DNA"/>
</dbReference>
<dbReference type="RefSeq" id="WP_236333162.1">
    <property type="nucleotide sequence ID" value="NZ_CAKMMG010000001.1"/>
</dbReference>
<dbReference type="SMART" id="SM00342">
    <property type="entry name" value="HTH_ARAC"/>
    <property type="match status" value="1"/>
</dbReference>
<dbReference type="PROSITE" id="PS01124">
    <property type="entry name" value="HTH_ARAC_FAMILY_2"/>
    <property type="match status" value="1"/>
</dbReference>
<dbReference type="InterPro" id="IPR037923">
    <property type="entry name" value="HTH-like"/>
</dbReference>
<name>A0ABN8FVN4_9BACL</name>
<evidence type="ECO:0000256" key="3">
    <source>
        <dbReference type="ARBA" id="ARBA00023159"/>
    </source>
</evidence>
<dbReference type="Pfam" id="PF02311">
    <property type="entry name" value="AraC_binding"/>
    <property type="match status" value="1"/>
</dbReference>
<evidence type="ECO:0000313" key="6">
    <source>
        <dbReference type="EMBL" id="CAH1193284.1"/>
    </source>
</evidence>
<keyword evidence="1" id="KW-0805">Transcription regulation</keyword>
<gene>
    <name evidence="6" type="primary">rhaR_3</name>
    <name evidence="6" type="ORF">PAECIP111892_01185</name>
</gene>
<keyword evidence="7" id="KW-1185">Reference proteome</keyword>
<keyword evidence="4" id="KW-0804">Transcription</keyword>
<evidence type="ECO:0000256" key="4">
    <source>
        <dbReference type="ARBA" id="ARBA00023163"/>
    </source>
</evidence>
<evidence type="ECO:0000256" key="2">
    <source>
        <dbReference type="ARBA" id="ARBA00023125"/>
    </source>
</evidence>
<reference evidence="6" key="1">
    <citation type="submission" date="2022-01" db="EMBL/GenBank/DDBJ databases">
        <authorList>
            <person name="Criscuolo A."/>
        </authorList>
    </citation>
    <scope>NUCLEOTIDE SEQUENCE</scope>
    <source>
        <strain evidence="6">CIP111892</strain>
    </source>
</reference>
<protein>
    <submittedName>
        <fullName evidence="6">HTH-type transcriptional activator RhaR</fullName>
    </submittedName>
</protein>
<feature type="domain" description="HTH araC/xylS-type" evidence="5">
    <location>
        <begin position="184"/>
        <end position="282"/>
    </location>
</feature>
<dbReference type="PROSITE" id="PS00041">
    <property type="entry name" value="HTH_ARAC_FAMILY_1"/>
    <property type="match status" value="1"/>
</dbReference>
<evidence type="ECO:0000313" key="7">
    <source>
        <dbReference type="Proteomes" id="UP000838324"/>
    </source>
</evidence>
<dbReference type="Proteomes" id="UP000838324">
    <property type="component" value="Unassembled WGS sequence"/>
</dbReference>
<dbReference type="PANTHER" id="PTHR46796:SF6">
    <property type="entry name" value="ARAC SUBFAMILY"/>
    <property type="match status" value="1"/>
</dbReference>
<dbReference type="InterPro" id="IPR003313">
    <property type="entry name" value="AraC-bd"/>
</dbReference>
<proteinExistence type="predicted"/>
<organism evidence="6 7">
    <name type="scientific">Paenibacillus auburnensis</name>
    <dbReference type="NCBI Taxonomy" id="2905649"/>
    <lineage>
        <taxon>Bacteria</taxon>
        <taxon>Bacillati</taxon>
        <taxon>Bacillota</taxon>
        <taxon>Bacilli</taxon>
        <taxon>Bacillales</taxon>
        <taxon>Paenibacillaceae</taxon>
        <taxon>Paenibacillus</taxon>
    </lineage>
</organism>
<dbReference type="InterPro" id="IPR009057">
    <property type="entry name" value="Homeodomain-like_sf"/>
</dbReference>